<dbReference type="Proteomes" id="UP001381693">
    <property type="component" value="Unassembled WGS sequence"/>
</dbReference>
<dbReference type="PROSITE" id="PS00028">
    <property type="entry name" value="ZINC_FINGER_C2H2_1"/>
    <property type="match status" value="1"/>
</dbReference>
<evidence type="ECO:0000313" key="10">
    <source>
        <dbReference type="EMBL" id="KAK7072446.1"/>
    </source>
</evidence>
<dbReference type="AlphaFoldDB" id="A0AAN8WXU1"/>
<dbReference type="FunFam" id="3.30.160.60:FF:001967">
    <property type="entry name" value="Ras-responsive element-binding protein"/>
    <property type="match status" value="1"/>
</dbReference>
<keyword evidence="4 7" id="KW-0863">Zinc-finger</keyword>
<feature type="non-terminal residue" evidence="10">
    <location>
        <position position="1"/>
    </location>
</feature>
<evidence type="ECO:0000313" key="11">
    <source>
        <dbReference type="Proteomes" id="UP001381693"/>
    </source>
</evidence>
<feature type="compositionally biased region" description="Polar residues" evidence="8">
    <location>
        <begin position="145"/>
        <end position="169"/>
    </location>
</feature>
<dbReference type="Pfam" id="PF00096">
    <property type="entry name" value="zf-C2H2"/>
    <property type="match status" value="1"/>
</dbReference>
<dbReference type="FunFam" id="3.30.160.60:FF:001498">
    <property type="entry name" value="Zinc finger protein 404"/>
    <property type="match status" value="1"/>
</dbReference>
<dbReference type="InterPro" id="IPR013087">
    <property type="entry name" value="Znf_C2H2_type"/>
</dbReference>
<evidence type="ECO:0000256" key="3">
    <source>
        <dbReference type="ARBA" id="ARBA00022737"/>
    </source>
</evidence>
<evidence type="ECO:0000256" key="2">
    <source>
        <dbReference type="ARBA" id="ARBA00022723"/>
    </source>
</evidence>
<comment type="subcellular location">
    <subcellularLocation>
        <location evidence="1">Nucleus</location>
    </subcellularLocation>
</comment>
<sequence length="169" mass="18602">GRGGQMTANAGGSGGLLKPFECSYCSKRFSRRDNLTLHLRTHTGEKPYQCPLCTYRTTISSNVYRHIRNKHQLKAGKPLMQRLGGSYSLCNAYQSSSRGMSDVSGRGLPDRVLREGERMQHQQNIAITPWRQKAYELSQSSSSSYANDTFPSAAPQDNISCSSTAASST</sequence>
<name>A0AAN8WXU1_HALRR</name>
<dbReference type="PROSITE" id="PS50157">
    <property type="entry name" value="ZINC_FINGER_C2H2_2"/>
    <property type="match status" value="1"/>
</dbReference>
<evidence type="ECO:0000256" key="1">
    <source>
        <dbReference type="ARBA" id="ARBA00004123"/>
    </source>
</evidence>
<evidence type="ECO:0000256" key="6">
    <source>
        <dbReference type="ARBA" id="ARBA00023242"/>
    </source>
</evidence>
<evidence type="ECO:0000259" key="9">
    <source>
        <dbReference type="PROSITE" id="PS50157"/>
    </source>
</evidence>
<feature type="region of interest" description="Disordered" evidence="8">
    <location>
        <begin position="141"/>
        <end position="169"/>
    </location>
</feature>
<evidence type="ECO:0000256" key="8">
    <source>
        <dbReference type="SAM" id="MobiDB-lite"/>
    </source>
</evidence>
<keyword evidence="11" id="KW-1185">Reference proteome</keyword>
<keyword evidence="6" id="KW-0539">Nucleus</keyword>
<comment type="caution">
    <text evidence="10">The sequence shown here is derived from an EMBL/GenBank/DDBJ whole genome shotgun (WGS) entry which is preliminary data.</text>
</comment>
<reference evidence="10 11" key="1">
    <citation type="submission" date="2023-11" db="EMBL/GenBank/DDBJ databases">
        <title>Halocaridina rubra genome assembly.</title>
        <authorList>
            <person name="Smith C."/>
        </authorList>
    </citation>
    <scope>NUCLEOTIDE SEQUENCE [LARGE SCALE GENOMIC DNA]</scope>
    <source>
        <strain evidence="10">EP-1</strain>
        <tissue evidence="10">Whole</tissue>
    </source>
</reference>
<dbReference type="GO" id="GO:0000981">
    <property type="term" value="F:DNA-binding transcription factor activity, RNA polymerase II-specific"/>
    <property type="evidence" value="ECO:0007669"/>
    <property type="project" value="TreeGrafter"/>
</dbReference>
<dbReference type="EMBL" id="JAXCGZ010013481">
    <property type="protein sequence ID" value="KAK7072446.1"/>
    <property type="molecule type" value="Genomic_DNA"/>
</dbReference>
<dbReference type="InterPro" id="IPR036236">
    <property type="entry name" value="Znf_C2H2_sf"/>
</dbReference>
<dbReference type="PANTHER" id="PTHR24394">
    <property type="entry name" value="ZINC FINGER PROTEIN"/>
    <property type="match status" value="1"/>
</dbReference>
<dbReference type="Gene3D" id="3.30.160.60">
    <property type="entry name" value="Classic Zinc Finger"/>
    <property type="match status" value="2"/>
</dbReference>
<dbReference type="SMART" id="SM00355">
    <property type="entry name" value="ZnF_C2H2"/>
    <property type="match status" value="2"/>
</dbReference>
<feature type="domain" description="C2H2-type" evidence="9">
    <location>
        <begin position="20"/>
        <end position="47"/>
    </location>
</feature>
<evidence type="ECO:0000256" key="7">
    <source>
        <dbReference type="PROSITE-ProRule" id="PRU00042"/>
    </source>
</evidence>
<accession>A0AAN8WXU1</accession>
<gene>
    <name evidence="10" type="ORF">SK128_014492</name>
</gene>
<dbReference type="GO" id="GO:0008270">
    <property type="term" value="F:zinc ion binding"/>
    <property type="evidence" value="ECO:0007669"/>
    <property type="project" value="UniProtKB-KW"/>
</dbReference>
<dbReference type="PANTHER" id="PTHR24394:SF44">
    <property type="entry name" value="ZINC FINGER PROTEIN 271-LIKE"/>
    <property type="match status" value="1"/>
</dbReference>
<keyword evidence="3" id="KW-0677">Repeat</keyword>
<proteinExistence type="predicted"/>
<protein>
    <recommendedName>
        <fullName evidence="9">C2H2-type domain-containing protein</fullName>
    </recommendedName>
</protein>
<evidence type="ECO:0000256" key="4">
    <source>
        <dbReference type="ARBA" id="ARBA00022771"/>
    </source>
</evidence>
<keyword evidence="5" id="KW-0862">Zinc</keyword>
<dbReference type="SUPFAM" id="SSF57667">
    <property type="entry name" value="beta-beta-alpha zinc fingers"/>
    <property type="match status" value="1"/>
</dbReference>
<organism evidence="10 11">
    <name type="scientific">Halocaridina rubra</name>
    <name type="common">Hawaiian red shrimp</name>
    <dbReference type="NCBI Taxonomy" id="373956"/>
    <lineage>
        <taxon>Eukaryota</taxon>
        <taxon>Metazoa</taxon>
        <taxon>Ecdysozoa</taxon>
        <taxon>Arthropoda</taxon>
        <taxon>Crustacea</taxon>
        <taxon>Multicrustacea</taxon>
        <taxon>Malacostraca</taxon>
        <taxon>Eumalacostraca</taxon>
        <taxon>Eucarida</taxon>
        <taxon>Decapoda</taxon>
        <taxon>Pleocyemata</taxon>
        <taxon>Caridea</taxon>
        <taxon>Atyoidea</taxon>
        <taxon>Atyidae</taxon>
        <taxon>Halocaridina</taxon>
    </lineage>
</organism>
<keyword evidence="2" id="KW-0479">Metal-binding</keyword>
<evidence type="ECO:0000256" key="5">
    <source>
        <dbReference type="ARBA" id="ARBA00022833"/>
    </source>
</evidence>
<dbReference type="GO" id="GO:0005634">
    <property type="term" value="C:nucleus"/>
    <property type="evidence" value="ECO:0007669"/>
    <property type="project" value="UniProtKB-SubCell"/>
</dbReference>